<dbReference type="STRING" id="417292.SAMN05421806_101842"/>
<protein>
    <submittedName>
        <fullName evidence="2">Methyltransferase domain-containing protein</fullName>
    </submittedName>
</protein>
<dbReference type="Proteomes" id="UP000199155">
    <property type="component" value="Unassembled WGS sequence"/>
</dbReference>
<name>A0A1G8UGM1_9ACTN</name>
<gene>
    <name evidence="2" type="ORF">SAMN05421806_101842</name>
</gene>
<sequence>MLDYTAEAAVYDRTRGGVPRAEAAAAAVRELLPAGARRLLDVACGTGIVTERLTAPGLRVVGVDAAFGMAVRAAGRLPGSVVLGDGGRLPFASRSFDAVSAVWLLHLLPDAEPVIAECARVLRDGGVFVTTVDKDAGHDVGSDIDALFAAYRRGPAADEAGHVLELARRHGLGFAGETWFTGRGQRRSPRTVAEALRAGRYRTRVAAQGPELEALAQAVEGLPRPDEGRDEPRFRLVALRAGG</sequence>
<evidence type="ECO:0000313" key="2">
    <source>
        <dbReference type="EMBL" id="SDJ52922.1"/>
    </source>
</evidence>
<dbReference type="AlphaFoldDB" id="A0A1G8UGM1"/>
<keyword evidence="2" id="KW-0489">Methyltransferase</keyword>
<organism evidence="2 3">
    <name type="scientific">Streptomyces indicus</name>
    <dbReference type="NCBI Taxonomy" id="417292"/>
    <lineage>
        <taxon>Bacteria</taxon>
        <taxon>Bacillati</taxon>
        <taxon>Actinomycetota</taxon>
        <taxon>Actinomycetes</taxon>
        <taxon>Kitasatosporales</taxon>
        <taxon>Streptomycetaceae</taxon>
        <taxon>Streptomyces</taxon>
    </lineage>
</organism>
<dbReference type="CDD" id="cd02440">
    <property type="entry name" value="AdoMet_MTases"/>
    <property type="match status" value="1"/>
</dbReference>
<reference evidence="2 3" key="1">
    <citation type="submission" date="2016-10" db="EMBL/GenBank/DDBJ databases">
        <authorList>
            <person name="de Groot N.N."/>
        </authorList>
    </citation>
    <scope>NUCLEOTIDE SEQUENCE [LARGE SCALE GENOMIC DNA]</scope>
    <source>
        <strain evidence="2 3">CGMCC 4.5727</strain>
    </source>
</reference>
<dbReference type="EMBL" id="FNFF01000001">
    <property type="protein sequence ID" value="SDJ52922.1"/>
    <property type="molecule type" value="Genomic_DNA"/>
</dbReference>
<dbReference type="RefSeq" id="WP_093607243.1">
    <property type="nucleotide sequence ID" value="NZ_FNFF01000001.1"/>
</dbReference>
<dbReference type="OrthoDB" id="9805171at2"/>
<dbReference type="GO" id="GO:0008757">
    <property type="term" value="F:S-adenosylmethionine-dependent methyltransferase activity"/>
    <property type="evidence" value="ECO:0007669"/>
    <property type="project" value="InterPro"/>
</dbReference>
<dbReference type="SUPFAM" id="SSF53335">
    <property type="entry name" value="S-adenosyl-L-methionine-dependent methyltransferases"/>
    <property type="match status" value="1"/>
</dbReference>
<evidence type="ECO:0000259" key="1">
    <source>
        <dbReference type="Pfam" id="PF08241"/>
    </source>
</evidence>
<dbReference type="InterPro" id="IPR013216">
    <property type="entry name" value="Methyltransf_11"/>
</dbReference>
<dbReference type="Gene3D" id="3.40.50.150">
    <property type="entry name" value="Vaccinia Virus protein VP39"/>
    <property type="match status" value="1"/>
</dbReference>
<feature type="domain" description="Methyltransferase type 11" evidence="1">
    <location>
        <begin position="40"/>
        <end position="129"/>
    </location>
</feature>
<dbReference type="GO" id="GO:0032259">
    <property type="term" value="P:methylation"/>
    <property type="evidence" value="ECO:0007669"/>
    <property type="project" value="UniProtKB-KW"/>
</dbReference>
<keyword evidence="2" id="KW-0808">Transferase</keyword>
<keyword evidence="3" id="KW-1185">Reference proteome</keyword>
<dbReference type="Pfam" id="PF08241">
    <property type="entry name" value="Methyltransf_11"/>
    <property type="match status" value="1"/>
</dbReference>
<dbReference type="InterPro" id="IPR029063">
    <property type="entry name" value="SAM-dependent_MTases_sf"/>
</dbReference>
<accession>A0A1G8UGM1</accession>
<dbReference type="PANTHER" id="PTHR43591">
    <property type="entry name" value="METHYLTRANSFERASE"/>
    <property type="match status" value="1"/>
</dbReference>
<evidence type="ECO:0000313" key="3">
    <source>
        <dbReference type="Proteomes" id="UP000199155"/>
    </source>
</evidence>
<proteinExistence type="predicted"/>